<dbReference type="PANTHER" id="PTHR24559">
    <property type="entry name" value="TRANSPOSON TY3-I GAG-POL POLYPROTEIN"/>
    <property type="match status" value="1"/>
</dbReference>
<dbReference type="GO" id="GO:0004519">
    <property type="term" value="F:endonuclease activity"/>
    <property type="evidence" value="ECO:0007669"/>
    <property type="project" value="UniProtKB-KW"/>
</dbReference>
<evidence type="ECO:0000256" key="1">
    <source>
        <dbReference type="ARBA" id="ARBA00022670"/>
    </source>
</evidence>
<dbReference type="EMBL" id="CAJVPZ010082164">
    <property type="protein sequence ID" value="CAG8809013.1"/>
    <property type="molecule type" value="Genomic_DNA"/>
</dbReference>
<name>A0A9N9K3X3_9GLOM</name>
<dbReference type="InterPro" id="IPR043502">
    <property type="entry name" value="DNA/RNA_pol_sf"/>
</dbReference>
<comment type="caution">
    <text evidence="9">The sequence shown here is derived from an EMBL/GenBank/DDBJ whole genome shotgun (WGS) entry which is preliminary data.</text>
</comment>
<feature type="non-terminal residue" evidence="9">
    <location>
        <position position="59"/>
    </location>
</feature>
<evidence type="ECO:0000256" key="6">
    <source>
        <dbReference type="ARBA" id="ARBA00022801"/>
    </source>
</evidence>
<dbReference type="GO" id="GO:0008233">
    <property type="term" value="F:peptidase activity"/>
    <property type="evidence" value="ECO:0007669"/>
    <property type="project" value="UniProtKB-KW"/>
</dbReference>
<dbReference type="Gene3D" id="3.30.70.270">
    <property type="match status" value="1"/>
</dbReference>
<dbReference type="InterPro" id="IPR043128">
    <property type="entry name" value="Rev_trsase/Diguanyl_cyclase"/>
</dbReference>
<keyword evidence="3" id="KW-0548">Nucleotidyltransferase</keyword>
<keyword evidence="2" id="KW-0808">Transferase</keyword>
<dbReference type="SUPFAM" id="SSF56672">
    <property type="entry name" value="DNA/RNA polymerases"/>
    <property type="match status" value="1"/>
</dbReference>
<keyword evidence="1" id="KW-0645">Protease</keyword>
<keyword evidence="5" id="KW-0255">Endonuclease</keyword>
<evidence type="ECO:0000259" key="8">
    <source>
        <dbReference type="Pfam" id="PF00078"/>
    </source>
</evidence>
<dbReference type="GO" id="GO:0003964">
    <property type="term" value="F:RNA-directed DNA polymerase activity"/>
    <property type="evidence" value="ECO:0007669"/>
    <property type="project" value="UniProtKB-KW"/>
</dbReference>
<protein>
    <submittedName>
        <fullName evidence="9">18925_t:CDS:1</fullName>
    </submittedName>
</protein>
<evidence type="ECO:0000256" key="4">
    <source>
        <dbReference type="ARBA" id="ARBA00022722"/>
    </source>
</evidence>
<proteinExistence type="predicted"/>
<dbReference type="Gene3D" id="3.10.10.10">
    <property type="entry name" value="HIV Type 1 Reverse Transcriptase, subunit A, domain 1"/>
    <property type="match status" value="1"/>
</dbReference>
<feature type="non-terminal residue" evidence="9">
    <location>
        <position position="1"/>
    </location>
</feature>
<evidence type="ECO:0000313" key="9">
    <source>
        <dbReference type="EMBL" id="CAG8809013.1"/>
    </source>
</evidence>
<dbReference type="InterPro" id="IPR053134">
    <property type="entry name" value="RNA-dir_DNA_polymerase"/>
</dbReference>
<dbReference type="InterPro" id="IPR000477">
    <property type="entry name" value="RT_dom"/>
</dbReference>
<dbReference type="GO" id="GO:0006508">
    <property type="term" value="P:proteolysis"/>
    <property type="evidence" value="ECO:0007669"/>
    <property type="project" value="UniProtKB-KW"/>
</dbReference>
<evidence type="ECO:0000256" key="5">
    <source>
        <dbReference type="ARBA" id="ARBA00022759"/>
    </source>
</evidence>
<evidence type="ECO:0000256" key="7">
    <source>
        <dbReference type="ARBA" id="ARBA00022918"/>
    </source>
</evidence>
<keyword evidence="6" id="KW-0378">Hydrolase</keyword>
<sequence length="59" mass="7016">QVEVKEEDKEKTAFITKFSLYEFNVMPFGLCNTPSIFQRLMDVVFEPALWKYAMVYIDD</sequence>
<dbReference type="Proteomes" id="UP000789396">
    <property type="component" value="Unassembled WGS sequence"/>
</dbReference>
<dbReference type="OrthoDB" id="5920460at2759"/>
<dbReference type="AlphaFoldDB" id="A0A9N9K3X3"/>
<gene>
    <name evidence="9" type="ORF">RFULGI_LOCUS18542</name>
</gene>
<keyword evidence="4" id="KW-0540">Nuclease</keyword>
<keyword evidence="10" id="KW-1185">Reference proteome</keyword>
<accession>A0A9N9K3X3</accession>
<dbReference type="PANTHER" id="PTHR24559:SF444">
    <property type="entry name" value="REVERSE TRANSCRIPTASE DOMAIN-CONTAINING PROTEIN"/>
    <property type="match status" value="1"/>
</dbReference>
<organism evidence="9 10">
    <name type="scientific">Racocetra fulgida</name>
    <dbReference type="NCBI Taxonomy" id="60492"/>
    <lineage>
        <taxon>Eukaryota</taxon>
        <taxon>Fungi</taxon>
        <taxon>Fungi incertae sedis</taxon>
        <taxon>Mucoromycota</taxon>
        <taxon>Glomeromycotina</taxon>
        <taxon>Glomeromycetes</taxon>
        <taxon>Diversisporales</taxon>
        <taxon>Gigasporaceae</taxon>
        <taxon>Racocetra</taxon>
    </lineage>
</organism>
<evidence type="ECO:0000256" key="3">
    <source>
        <dbReference type="ARBA" id="ARBA00022695"/>
    </source>
</evidence>
<evidence type="ECO:0000313" key="10">
    <source>
        <dbReference type="Proteomes" id="UP000789396"/>
    </source>
</evidence>
<evidence type="ECO:0000256" key="2">
    <source>
        <dbReference type="ARBA" id="ARBA00022679"/>
    </source>
</evidence>
<dbReference type="FunFam" id="3.10.10.10:FF:000007">
    <property type="entry name" value="Retrovirus-related Pol polyprotein from transposon 17.6-like Protein"/>
    <property type="match status" value="1"/>
</dbReference>
<reference evidence="9" key="1">
    <citation type="submission" date="2021-06" db="EMBL/GenBank/DDBJ databases">
        <authorList>
            <person name="Kallberg Y."/>
            <person name="Tangrot J."/>
            <person name="Rosling A."/>
        </authorList>
    </citation>
    <scope>NUCLEOTIDE SEQUENCE</scope>
    <source>
        <strain evidence="9">IN212</strain>
    </source>
</reference>
<dbReference type="Pfam" id="PF00078">
    <property type="entry name" value="RVT_1"/>
    <property type="match status" value="1"/>
</dbReference>
<keyword evidence="7" id="KW-0695">RNA-directed DNA polymerase</keyword>
<feature type="domain" description="Reverse transcriptase" evidence="8">
    <location>
        <begin position="1"/>
        <end position="59"/>
    </location>
</feature>